<feature type="transmembrane region" description="Helical" evidence="1">
    <location>
        <begin position="12"/>
        <end position="33"/>
    </location>
</feature>
<sequence>MLPTGTTWWGATPLVAVSLLLHLLPGALLLVAARATPRMVVGAAPVVSAGVVGAAVAWTTWTGVRWGVIPLLLTTVVAGGLTLLVVRLLAGRGTAAVDDGATRAGPRARKVPSAVASLGPAAVAVLGSWWVLVRGIPSPSSLQQSHDAGYHVNALARVLATGDAGWYSVGATSSPLSSTTFYPPGLHAHAALVAQLGGAHPVVALNVVVLVLAAVVWPLGMMLLVRAVAGPDPAARWAVALALPVTLVFPTLLLHFGVLWSNAAAVALSPGLLALLVAASGRGARARRRLGWLAVAAGAAVGLALVHPSALLSLLVLALPLLVPAVWRQLRDVTRRHPQARRAATWGAAVGLAVTVVGVVLVARTPTVQRLLVSRARTVTDPGDAVREVLTLGTHLTPGWLVLALLVAVGAVQAVRTRRAWLVVGYLLTATMYVFAASASSGWGTLVTALWDREPYRVVAPLAVPALVLAGLGASCLVGLGERLVPARPLVGRAALAVVVGLAITAGIPSGAASSERLVSHNYGDQQWWRTVVSEREAALYEQVLGVRPDGLAVAGDPFGGGQWAGVLSGHPSVFTHFGGVLGGDYDLLRRHLREMTPQVCQAVRDLHVGYVVEDTDRVWDNDPRYPLYAGLRGLAGIGGLEPIGQDGTVTVYRITGCGAASF</sequence>
<dbReference type="RefSeq" id="WP_239264660.1">
    <property type="nucleotide sequence ID" value="NZ_JAKRCV010000034.1"/>
</dbReference>
<proteinExistence type="predicted"/>
<accession>A0ABS9Q583</accession>
<feature type="transmembrane region" description="Helical" evidence="1">
    <location>
        <begin position="422"/>
        <end position="446"/>
    </location>
</feature>
<organism evidence="2 3">
    <name type="scientific">Arsenicicoccus bolidensis</name>
    <dbReference type="NCBI Taxonomy" id="229480"/>
    <lineage>
        <taxon>Bacteria</taxon>
        <taxon>Bacillati</taxon>
        <taxon>Actinomycetota</taxon>
        <taxon>Actinomycetes</taxon>
        <taxon>Micrococcales</taxon>
        <taxon>Intrasporangiaceae</taxon>
        <taxon>Arsenicicoccus</taxon>
    </lineage>
</organism>
<keyword evidence="3" id="KW-1185">Reference proteome</keyword>
<name>A0ABS9Q583_9MICO</name>
<keyword evidence="1" id="KW-1133">Transmembrane helix</keyword>
<feature type="transmembrane region" description="Helical" evidence="1">
    <location>
        <begin position="312"/>
        <end position="331"/>
    </location>
</feature>
<feature type="transmembrane region" description="Helical" evidence="1">
    <location>
        <begin position="397"/>
        <end position="415"/>
    </location>
</feature>
<feature type="transmembrane region" description="Helical" evidence="1">
    <location>
        <begin position="259"/>
        <end position="278"/>
    </location>
</feature>
<dbReference type="InterPro" id="IPR046671">
    <property type="entry name" value="DUF6541"/>
</dbReference>
<feature type="transmembrane region" description="Helical" evidence="1">
    <location>
        <begin position="343"/>
        <end position="363"/>
    </location>
</feature>
<comment type="caution">
    <text evidence="2">The sequence shown here is derived from an EMBL/GenBank/DDBJ whole genome shotgun (WGS) entry which is preliminary data.</text>
</comment>
<feature type="transmembrane region" description="Helical" evidence="1">
    <location>
        <begin position="40"/>
        <end position="61"/>
    </location>
</feature>
<keyword evidence="1" id="KW-0472">Membrane</keyword>
<evidence type="ECO:0000256" key="1">
    <source>
        <dbReference type="SAM" id="Phobius"/>
    </source>
</evidence>
<dbReference type="Pfam" id="PF20176">
    <property type="entry name" value="DUF6541"/>
    <property type="match status" value="1"/>
</dbReference>
<feature type="transmembrane region" description="Helical" evidence="1">
    <location>
        <begin position="458"/>
        <end position="478"/>
    </location>
</feature>
<feature type="transmembrane region" description="Helical" evidence="1">
    <location>
        <begin position="202"/>
        <end position="225"/>
    </location>
</feature>
<protein>
    <recommendedName>
        <fullName evidence="4">Glycosyltransferase RgtA/B/C/D-like domain-containing protein</fullName>
    </recommendedName>
</protein>
<feature type="transmembrane region" description="Helical" evidence="1">
    <location>
        <begin position="490"/>
        <end position="508"/>
    </location>
</feature>
<evidence type="ECO:0000313" key="3">
    <source>
        <dbReference type="Proteomes" id="UP001521931"/>
    </source>
</evidence>
<keyword evidence="1" id="KW-0812">Transmembrane</keyword>
<feature type="transmembrane region" description="Helical" evidence="1">
    <location>
        <begin position="290"/>
        <end position="306"/>
    </location>
</feature>
<feature type="transmembrane region" description="Helical" evidence="1">
    <location>
        <begin position="67"/>
        <end position="90"/>
    </location>
</feature>
<dbReference type="EMBL" id="JAKRCV010000034">
    <property type="protein sequence ID" value="MCG7322415.1"/>
    <property type="molecule type" value="Genomic_DNA"/>
</dbReference>
<gene>
    <name evidence="2" type="ORF">MHL29_11055</name>
</gene>
<feature type="transmembrane region" description="Helical" evidence="1">
    <location>
        <begin position="237"/>
        <end position="253"/>
    </location>
</feature>
<feature type="transmembrane region" description="Helical" evidence="1">
    <location>
        <begin position="111"/>
        <end position="132"/>
    </location>
</feature>
<evidence type="ECO:0008006" key="4">
    <source>
        <dbReference type="Google" id="ProtNLM"/>
    </source>
</evidence>
<reference evidence="2 3" key="1">
    <citation type="submission" date="2022-02" db="EMBL/GenBank/DDBJ databases">
        <title>Uncovering new skin microbiome diversity through culturing and metagenomics.</title>
        <authorList>
            <person name="Conlan S."/>
            <person name="Deming C."/>
            <person name="Nisc Comparative Sequencing Program N."/>
            <person name="Segre J.A."/>
        </authorList>
    </citation>
    <scope>NUCLEOTIDE SEQUENCE [LARGE SCALE GENOMIC DNA]</scope>
    <source>
        <strain evidence="2 3">ACRQZ</strain>
    </source>
</reference>
<dbReference type="Proteomes" id="UP001521931">
    <property type="component" value="Unassembled WGS sequence"/>
</dbReference>
<evidence type="ECO:0000313" key="2">
    <source>
        <dbReference type="EMBL" id="MCG7322415.1"/>
    </source>
</evidence>